<keyword evidence="1" id="KW-0812">Transmembrane</keyword>
<accession>B0PBJ5</accession>
<feature type="transmembrane region" description="Helical" evidence="1">
    <location>
        <begin position="32"/>
        <end position="51"/>
    </location>
</feature>
<evidence type="ECO:0000313" key="2">
    <source>
        <dbReference type="EMBL" id="EDS10970.1"/>
    </source>
</evidence>
<dbReference type="AlphaFoldDB" id="B0PBJ5"/>
<feature type="transmembrane region" description="Helical" evidence="1">
    <location>
        <begin position="57"/>
        <end position="77"/>
    </location>
</feature>
<dbReference type="HOGENOM" id="CLU_134280_2_0_9"/>
<sequence>MLRIILIIVSILNCGWILKRIQKSQVKIEDSIFWILFSGFLIFISIFPGIVEYGAKLTGIASPVNFVYLAIIFILILKIFRLSIRISQLESKLQTLAQKYALDHIEKV</sequence>
<keyword evidence="1" id="KW-1133">Transmembrane helix</keyword>
<dbReference type="EMBL" id="ABGD02000018">
    <property type="protein sequence ID" value="EDS10970.1"/>
    <property type="molecule type" value="Genomic_DNA"/>
</dbReference>
<name>B0PBJ5_9FIRM</name>
<evidence type="ECO:0000256" key="1">
    <source>
        <dbReference type="SAM" id="Phobius"/>
    </source>
</evidence>
<organism evidence="2 3">
    <name type="scientific">Anaerotruncus colihominis DSM 17241</name>
    <dbReference type="NCBI Taxonomy" id="445972"/>
    <lineage>
        <taxon>Bacteria</taxon>
        <taxon>Bacillati</taxon>
        <taxon>Bacillota</taxon>
        <taxon>Clostridia</taxon>
        <taxon>Eubacteriales</taxon>
        <taxon>Oscillospiraceae</taxon>
        <taxon>Anaerotruncus</taxon>
    </lineage>
</organism>
<reference evidence="2" key="1">
    <citation type="submission" date="2007-11" db="EMBL/GenBank/DDBJ databases">
        <authorList>
            <person name="Fulton L."/>
            <person name="Clifton S."/>
            <person name="Fulton B."/>
            <person name="Xu J."/>
            <person name="Minx P."/>
            <person name="Pepin K.H."/>
            <person name="Johnson M."/>
            <person name="Thiruvilangam P."/>
            <person name="Bhonagiri V."/>
            <person name="Nash W.E."/>
            <person name="Mardis E.R."/>
            <person name="Wilson R.K."/>
        </authorList>
    </citation>
    <scope>NUCLEOTIDE SEQUENCE [LARGE SCALE GENOMIC DNA]</scope>
    <source>
        <strain evidence="2">DSM 17241</strain>
    </source>
</reference>
<dbReference type="InterPro" id="IPR019277">
    <property type="entry name" value="DUF2304"/>
</dbReference>
<gene>
    <name evidence="2" type="ORF">ANACOL_02151</name>
</gene>
<evidence type="ECO:0000313" key="3">
    <source>
        <dbReference type="Proteomes" id="UP000003803"/>
    </source>
</evidence>
<keyword evidence="1" id="KW-0472">Membrane</keyword>
<comment type="caution">
    <text evidence="2">The sequence shown here is derived from an EMBL/GenBank/DDBJ whole genome shotgun (WGS) entry which is preliminary data.</text>
</comment>
<protein>
    <recommendedName>
        <fullName evidence="4">DUF2304 domain-containing protein</fullName>
    </recommendedName>
</protein>
<dbReference type="eggNOG" id="COG2456">
    <property type="taxonomic scope" value="Bacteria"/>
</dbReference>
<proteinExistence type="predicted"/>
<dbReference type="Pfam" id="PF10066">
    <property type="entry name" value="DUF2304"/>
    <property type="match status" value="1"/>
</dbReference>
<reference evidence="2" key="2">
    <citation type="submission" date="2013-09" db="EMBL/GenBank/DDBJ databases">
        <title>Draft genome sequence of Anaerotruncus colihominis(DSM 17241).</title>
        <authorList>
            <person name="Sudarsanam P."/>
            <person name="Ley R."/>
            <person name="Guruge J."/>
            <person name="Turnbaugh P.J."/>
            <person name="Mahowald M."/>
            <person name="Liep D."/>
            <person name="Gordon J."/>
        </authorList>
    </citation>
    <scope>NUCLEOTIDE SEQUENCE</scope>
    <source>
        <strain evidence="2">DSM 17241</strain>
    </source>
</reference>
<dbReference type="Proteomes" id="UP000003803">
    <property type="component" value="Unassembled WGS sequence"/>
</dbReference>
<evidence type="ECO:0008006" key="4">
    <source>
        <dbReference type="Google" id="ProtNLM"/>
    </source>
</evidence>
<keyword evidence="3" id="KW-1185">Reference proteome</keyword>